<sequence length="249" mass="29846">MPRVFMVLAGATLVVFAWLFYQYTAQQQEEAELIEYETVLNEKTAEIFEQAQDWSKPIQLDIEEDRLDGDYAVMAEYVLGQMRDRAEERNQYLRDLKAANWEHFLDIDRLEKDQAQGYKETETMLKQVHQIVQNYEQTIQRREESQIEQVKRLDIKQRYRQQLAQNLKATQQESDAYAIFAIEKQSLAKADQLFALLKKYKWEKRNRMFMFHDEKAVQPFIALYKDIENLNKQMQQIKTKNQKIVEEAL</sequence>
<accession>A0AAE2MSY6</accession>
<dbReference type="EMBL" id="CP044463">
    <property type="protein sequence ID" value="QIC68400.1"/>
    <property type="molecule type" value="Genomic_DNA"/>
</dbReference>
<dbReference type="Proteomes" id="UP000503505">
    <property type="component" value="Chromosome"/>
</dbReference>
<protein>
    <submittedName>
        <fullName evidence="1">Uncharacterized protein</fullName>
    </submittedName>
</protein>
<reference evidence="1 2" key="1">
    <citation type="submission" date="2019-09" db="EMBL/GenBank/DDBJ databases">
        <title>Non-baumannii Acinetobacter spp. carrying blaNDM-1 isolated in China.</title>
        <authorList>
            <person name="Cui C."/>
            <person name="Chen C."/>
            <person name="Sun J."/>
            <person name="Liu Y."/>
        </authorList>
    </citation>
    <scope>NUCLEOTIDE SEQUENCE [LARGE SCALE GENOMIC DNA]</scope>
    <source>
        <strain evidence="1 2">HZE23-1</strain>
    </source>
</reference>
<gene>
    <name evidence="1" type="ORF">FSC10_13990</name>
</gene>
<name>A0AAE2MSY6_9GAMM</name>
<dbReference type="RefSeq" id="WP_103800175.1">
    <property type="nucleotide sequence ID" value="NZ_CP044463.1"/>
</dbReference>
<dbReference type="AlphaFoldDB" id="A0AAE2MSY6"/>
<organism evidence="1 2">
    <name type="scientific">Acinetobacter schindleri</name>
    <dbReference type="NCBI Taxonomy" id="108981"/>
    <lineage>
        <taxon>Bacteria</taxon>
        <taxon>Pseudomonadati</taxon>
        <taxon>Pseudomonadota</taxon>
        <taxon>Gammaproteobacteria</taxon>
        <taxon>Moraxellales</taxon>
        <taxon>Moraxellaceae</taxon>
        <taxon>Acinetobacter</taxon>
    </lineage>
</organism>
<evidence type="ECO:0000313" key="1">
    <source>
        <dbReference type="EMBL" id="QIC68400.1"/>
    </source>
</evidence>
<evidence type="ECO:0000313" key="2">
    <source>
        <dbReference type="Proteomes" id="UP000503505"/>
    </source>
</evidence>
<proteinExistence type="predicted"/>